<organism evidence="1">
    <name type="scientific">Arundo donax</name>
    <name type="common">Giant reed</name>
    <name type="synonym">Donax arundinaceus</name>
    <dbReference type="NCBI Taxonomy" id="35708"/>
    <lineage>
        <taxon>Eukaryota</taxon>
        <taxon>Viridiplantae</taxon>
        <taxon>Streptophyta</taxon>
        <taxon>Embryophyta</taxon>
        <taxon>Tracheophyta</taxon>
        <taxon>Spermatophyta</taxon>
        <taxon>Magnoliopsida</taxon>
        <taxon>Liliopsida</taxon>
        <taxon>Poales</taxon>
        <taxon>Poaceae</taxon>
        <taxon>PACMAD clade</taxon>
        <taxon>Arundinoideae</taxon>
        <taxon>Arundineae</taxon>
        <taxon>Arundo</taxon>
    </lineage>
</organism>
<protein>
    <submittedName>
        <fullName evidence="1">Uncharacterized protein</fullName>
    </submittedName>
</protein>
<name>A0A0A9F7Y7_ARUDO</name>
<proteinExistence type="predicted"/>
<dbReference type="AlphaFoldDB" id="A0A0A9F7Y7"/>
<sequence>MRCVLGGLASCHLMAGNARRACHGWPFYSSQWQAS</sequence>
<reference evidence="1" key="2">
    <citation type="journal article" date="2015" name="Data Brief">
        <title>Shoot transcriptome of the giant reed, Arundo donax.</title>
        <authorList>
            <person name="Barrero R.A."/>
            <person name="Guerrero F.D."/>
            <person name="Moolhuijzen P."/>
            <person name="Goolsby J.A."/>
            <person name="Tidwell J."/>
            <person name="Bellgard S.E."/>
            <person name="Bellgard M.I."/>
        </authorList>
    </citation>
    <scope>NUCLEOTIDE SEQUENCE</scope>
    <source>
        <tissue evidence="1">Shoot tissue taken approximately 20 cm above the soil surface</tissue>
    </source>
</reference>
<dbReference type="EMBL" id="GBRH01188791">
    <property type="protein sequence ID" value="JAE09105.1"/>
    <property type="molecule type" value="Transcribed_RNA"/>
</dbReference>
<reference evidence="1" key="1">
    <citation type="submission" date="2014-09" db="EMBL/GenBank/DDBJ databases">
        <authorList>
            <person name="Magalhaes I.L.F."/>
            <person name="Oliveira U."/>
            <person name="Santos F.R."/>
            <person name="Vidigal T.H.D.A."/>
            <person name="Brescovit A.D."/>
            <person name="Santos A.J."/>
        </authorList>
    </citation>
    <scope>NUCLEOTIDE SEQUENCE</scope>
    <source>
        <tissue evidence="1">Shoot tissue taken approximately 20 cm above the soil surface</tissue>
    </source>
</reference>
<evidence type="ECO:0000313" key="1">
    <source>
        <dbReference type="EMBL" id="JAE09105.1"/>
    </source>
</evidence>
<accession>A0A0A9F7Y7</accession>